<dbReference type="InterPro" id="IPR036412">
    <property type="entry name" value="HAD-like_sf"/>
</dbReference>
<dbReference type="SFLD" id="SFLDG01135">
    <property type="entry name" value="C1.5.6:_HAD__Beta-PGM__Phospha"/>
    <property type="match status" value="1"/>
</dbReference>
<dbReference type="SFLD" id="SFLDS00003">
    <property type="entry name" value="Haloacid_Dehalogenase"/>
    <property type="match status" value="1"/>
</dbReference>
<evidence type="ECO:0000256" key="2">
    <source>
        <dbReference type="ARBA" id="ARBA00006171"/>
    </source>
</evidence>
<dbReference type="InterPro" id="IPR051600">
    <property type="entry name" value="Beta-PGM-like"/>
</dbReference>
<evidence type="ECO:0000313" key="6">
    <source>
        <dbReference type="EMBL" id="EEX69832.1"/>
    </source>
</evidence>
<reference evidence="6" key="1">
    <citation type="submission" date="2009-09" db="EMBL/GenBank/DDBJ databases">
        <authorList>
            <person name="Weinstock G."/>
            <person name="Sodergren E."/>
            <person name="Clifton S."/>
            <person name="Fulton L."/>
            <person name="Fulton B."/>
            <person name="Courtney L."/>
            <person name="Fronick C."/>
            <person name="Harrison M."/>
            <person name="Strong C."/>
            <person name="Farmer C."/>
            <person name="Delahaunty K."/>
            <person name="Markovic C."/>
            <person name="Hall O."/>
            <person name="Minx P."/>
            <person name="Tomlinson C."/>
            <person name="Mitreva M."/>
            <person name="Nelson J."/>
            <person name="Hou S."/>
            <person name="Wollam A."/>
            <person name="Pepin K.H."/>
            <person name="Johnson M."/>
            <person name="Bhonagiri V."/>
            <person name="Nash W.E."/>
            <person name="Warren W."/>
            <person name="Chinwalla A."/>
            <person name="Mardis E.R."/>
            <person name="Wilson R.K."/>
        </authorList>
    </citation>
    <scope>NUCLEOTIDE SEQUENCE [LARGE SCALE GENOMIC DNA]</scope>
    <source>
        <strain evidence="6">DSM 20544</strain>
    </source>
</reference>
<dbReference type="GO" id="GO:0016787">
    <property type="term" value="F:hydrolase activity"/>
    <property type="evidence" value="ECO:0007669"/>
    <property type="project" value="UniProtKB-KW"/>
</dbReference>
<comment type="cofactor">
    <cofactor evidence="1">
        <name>Mg(2+)</name>
        <dbReference type="ChEBI" id="CHEBI:18420"/>
    </cofactor>
</comment>
<dbReference type="EMBL" id="ABWK02000005">
    <property type="protein sequence ID" value="EEX69832.1"/>
    <property type="molecule type" value="Genomic_DNA"/>
</dbReference>
<comment type="caution">
    <text evidence="6">The sequence shown here is derived from an EMBL/GenBank/DDBJ whole genome shotgun (WGS) entry which is preliminary data.</text>
</comment>
<dbReference type="NCBIfam" id="TIGR01549">
    <property type="entry name" value="HAD-SF-IA-v1"/>
    <property type="match status" value="1"/>
</dbReference>
<keyword evidence="7" id="KW-1185">Reference proteome</keyword>
<dbReference type="InterPro" id="IPR023214">
    <property type="entry name" value="HAD_sf"/>
</dbReference>
<proteinExistence type="inferred from homology"/>
<dbReference type="PANTHER" id="PTHR46193">
    <property type="entry name" value="6-PHOSPHOGLUCONATE PHOSPHATASE"/>
    <property type="match status" value="1"/>
</dbReference>
<dbReference type="Gene3D" id="3.40.50.1000">
    <property type="entry name" value="HAD superfamily/HAD-like"/>
    <property type="match status" value="1"/>
</dbReference>
<dbReference type="STRING" id="500635.MITSMUL_03415"/>
<dbReference type="GO" id="GO:0046872">
    <property type="term" value="F:metal ion binding"/>
    <property type="evidence" value="ECO:0007669"/>
    <property type="project" value="UniProtKB-KW"/>
</dbReference>
<dbReference type="HOGENOM" id="CLU_045011_13_2_9"/>
<evidence type="ECO:0000256" key="1">
    <source>
        <dbReference type="ARBA" id="ARBA00001946"/>
    </source>
</evidence>
<gene>
    <name evidence="6" type="ORF">MITSMUL_03415</name>
</gene>
<dbReference type="Pfam" id="PF13419">
    <property type="entry name" value="HAD_2"/>
    <property type="match status" value="1"/>
</dbReference>
<sequence>MVHEKPFCLLAEGFLFYCLTATPVWQRHDTNGGIFMKAFIYDMDGVIADTEPVHLQAEQRVLEKMGVEGVTLEFLMRYQGMTDLMMFEDMKKRFGFRHSAEQAAKAKVYLFNKIIHEQHVTPIAGSLELIRATNELRQSQGLKTAIASSSSDAFIAFVVDDLGIRDHFDLLMGGTNLPESKPNPAIYLQTAAYLRVDPRDCVVVEDATNGALAAKAAGMTCIGFKSPHSPHQDLSICDRIVDSLESIDLSSF</sequence>
<dbReference type="SFLD" id="SFLDG01129">
    <property type="entry name" value="C1.5:_HAD__Beta-PGM__Phosphata"/>
    <property type="match status" value="1"/>
</dbReference>
<accession>C9KJS3</accession>
<keyword evidence="6" id="KW-0378">Hydrolase</keyword>
<keyword evidence="4" id="KW-0460">Magnesium</keyword>
<comment type="similarity">
    <text evidence="2">Belongs to the HAD-like hydrolase superfamily. CbbY/CbbZ/Gph/YieH family.</text>
</comment>
<dbReference type="NCBIfam" id="TIGR01509">
    <property type="entry name" value="HAD-SF-IA-v3"/>
    <property type="match status" value="1"/>
</dbReference>
<evidence type="ECO:0000256" key="4">
    <source>
        <dbReference type="ARBA" id="ARBA00022842"/>
    </source>
</evidence>
<dbReference type="Proteomes" id="UP000003671">
    <property type="component" value="Unassembled WGS sequence"/>
</dbReference>
<dbReference type="AlphaFoldDB" id="C9KJS3"/>
<dbReference type="InterPro" id="IPR023198">
    <property type="entry name" value="PGP-like_dom2"/>
</dbReference>
<keyword evidence="3" id="KW-0479">Metal-binding</keyword>
<dbReference type="SUPFAM" id="SSF56784">
    <property type="entry name" value="HAD-like"/>
    <property type="match status" value="1"/>
</dbReference>
<dbReference type="PATRIC" id="fig|500635.8.peg.825"/>
<dbReference type="InterPro" id="IPR006439">
    <property type="entry name" value="HAD-SF_hydro_IA"/>
</dbReference>
<dbReference type="PANTHER" id="PTHR46193:SF18">
    <property type="entry name" value="HEXITOL PHOSPHATASE B"/>
    <property type="match status" value="1"/>
</dbReference>
<protein>
    <submittedName>
        <fullName evidence="6">HAD hydrolase, family IA, variant 3</fullName>
    </submittedName>
</protein>
<evidence type="ECO:0000313" key="7">
    <source>
        <dbReference type="Proteomes" id="UP000003671"/>
    </source>
</evidence>
<dbReference type="InterPro" id="IPR041492">
    <property type="entry name" value="HAD_2"/>
</dbReference>
<keyword evidence="5" id="KW-0119">Carbohydrate metabolism</keyword>
<organism evidence="6 7">
    <name type="scientific">Mitsuokella multacida DSM 20544</name>
    <dbReference type="NCBI Taxonomy" id="500635"/>
    <lineage>
        <taxon>Bacteria</taxon>
        <taxon>Bacillati</taxon>
        <taxon>Bacillota</taxon>
        <taxon>Negativicutes</taxon>
        <taxon>Selenomonadales</taxon>
        <taxon>Selenomonadaceae</taxon>
        <taxon>Mitsuokella</taxon>
    </lineage>
</organism>
<name>C9KJS3_9FIRM</name>
<evidence type="ECO:0000256" key="5">
    <source>
        <dbReference type="ARBA" id="ARBA00023277"/>
    </source>
</evidence>
<dbReference type="PRINTS" id="PR00413">
    <property type="entry name" value="HADHALOGNASE"/>
</dbReference>
<dbReference type="eggNOG" id="COG0637">
    <property type="taxonomic scope" value="Bacteria"/>
</dbReference>
<dbReference type="Gene3D" id="1.10.150.240">
    <property type="entry name" value="Putative phosphatase, domain 2"/>
    <property type="match status" value="1"/>
</dbReference>
<evidence type="ECO:0000256" key="3">
    <source>
        <dbReference type="ARBA" id="ARBA00022723"/>
    </source>
</evidence>